<protein>
    <recommendedName>
        <fullName evidence="3">Methyltransferase domain-containing protein</fullName>
    </recommendedName>
</protein>
<evidence type="ECO:0000313" key="2">
    <source>
        <dbReference type="EMBL" id="CAE0708032.1"/>
    </source>
</evidence>
<dbReference type="EMBL" id="HBIX01000972">
    <property type="protein sequence ID" value="CAE0708032.1"/>
    <property type="molecule type" value="Transcribed_RNA"/>
</dbReference>
<sequence length="610" mass="67960">MRTVLRSSSLPTRCTSARILQSFYQKQIVPRTDSKTVSSATAGFSSEFGEGFAGHRSNSAMVSLSDESTSLPPMPSSPSGIISGILFSRSVRSSFASFTVAPIPPSTSSTTTNPSAIENEQSQGESPLLVRLQFMDNVQELRSFCRKQYKIGDQIDFLHADSGRWEPSSSSAIDTKNRSLNTKNKNQDTVKQSWSQQPRLIIDLSSISEAQRFILLRESRIWNMKQCQRYQLRYIPKSKRQKQQQQEPKLQKNGKNHKRNNGSDPKLGGDTASSSLNSHDDNDRNDNHHGGGKEKRLQAQELISFFIGVIRSKVVAPPQQLGRNSENKIAPMQRHEIEQSVRDWFNRGDGVLDVAGGCGHVSMALGMNGITSTVVDARSTVGKLPGRDRKIWKRSLLNKPVRRRKQQQVPSGEALIQNPLVAFEYCQPVVAAAIVVPFKSQQAWFGSKPDGYDASFRHPDEENIPAMVATAIQNNDTDDHTKHYHSGNRNASNHLDCDAVSTQRNEDSMPQSSSPLTILHRQVSALVALHPDEATGEIVQQAVKHRIPFIVVPCCVFARLFPFRKTNDGRSVSSYEDLLNFLQEQDPSIQRTKLSFGGKNYALWSVFPDG</sequence>
<feature type="region of interest" description="Disordered" evidence="1">
    <location>
        <begin position="234"/>
        <end position="295"/>
    </location>
</feature>
<proteinExistence type="predicted"/>
<feature type="compositionally biased region" description="Low complexity" evidence="1">
    <location>
        <begin position="104"/>
        <end position="115"/>
    </location>
</feature>
<dbReference type="AlphaFoldDB" id="A0A7S4A9G0"/>
<feature type="region of interest" description="Disordered" evidence="1">
    <location>
        <begin position="104"/>
        <end position="123"/>
    </location>
</feature>
<evidence type="ECO:0000256" key="1">
    <source>
        <dbReference type="SAM" id="MobiDB-lite"/>
    </source>
</evidence>
<feature type="region of interest" description="Disordered" evidence="1">
    <location>
        <begin position="164"/>
        <end position="195"/>
    </location>
</feature>
<evidence type="ECO:0008006" key="3">
    <source>
        <dbReference type="Google" id="ProtNLM"/>
    </source>
</evidence>
<dbReference type="PANTHER" id="PTHR36971:SF3">
    <property type="entry name" value="C3H1-TYPE DOMAIN-CONTAINING PROTEIN"/>
    <property type="match status" value="1"/>
</dbReference>
<accession>A0A7S4A9G0</accession>
<organism evidence="2">
    <name type="scientific">Pseudo-nitzschia australis</name>
    <dbReference type="NCBI Taxonomy" id="44445"/>
    <lineage>
        <taxon>Eukaryota</taxon>
        <taxon>Sar</taxon>
        <taxon>Stramenopiles</taxon>
        <taxon>Ochrophyta</taxon>
        <taxon>Bacillariophyta</taxon>
        <taxon>Bacillariophyceae</taxon>
        <taxon>Bacillariophycidae</taxon>
        <taxon>Bacillariales</taxon>
        <taxon>Bacillariaceae</taxon>
        <taxon>Pseudo-nitzschia</taxon>
    </lineage>
</organism>
<gene>
    <name evidence="2" type="ORF">PAUS00366_LOCUS752</name>
</gene>
<name>A0A7S4A9G0_9STRA</name>
<dbReference type="PANTHER" id="PTHR36971">
    <property type="entry name" value="UNNAMED PRODUCT"/>
    <property type="match status" value="1"/>
</dbReference>
<reference evidence="2" key="1">
    <citation type="submission" date="2021-01" db="EMBL/GenBank/DDBJ databases">
        <authorList>
            <person name="Corre E."/>
            <person name="Pelletier E."/>
            <person name="Niang G."/>
            <person name="Scheremetjew M."/>
            <person name="Finn R."/>
            <person name="Kale V."/>
            <person name="Holt S."/>
            <person name="Cochrane G."/>
            <person name="Meng A."/>
            <person name="Brown T."/>
            <person name="Cohen L."/>
        </authorList>
    </citation>
    <scope>NUCLEOTIDE SEQUENCE</scope>
    <source>
        <strain evidence="2">10249 10 AB</strain>
    </source>
</reference>
<feature type="compositionally biased region" description="Polar residues" evidence="1">
    <location>
        <begin position="167"/>
        <end position="195"/>
    </location>
</feature>
<feature type="compositionally biased region" description="Basic and acidic residues" evidence="1">
    <location>
        <begin position="278"/>
        <end position="295"/>
    </location>
</feature>